<evidence type="ECO:0000313" key="1">
    <source>
        <dbReference type="EMBL" id="CAL1607012.1"/>
    </source>
</evidence>
<protein>
    <submittedName>
        <fullName evidence="1">Uncharacterized protein</fullName>
    </submittedName>
</protein>
<organism evidence="1 2">
    <name type="scientific">Knipowitschia caucasica</name>
    <name type="common">Caucasian dwarf goby</name>
    <name type="synonym">Pomatoschistus caucasicus</name>
    <dbReference type="NCBI Taxonomy" id="637954"/>
    <lineage>
        <taxon>Eukaryota</taxon>
        <taxon>Metazoa</taxon>
        <taxon>Chordata</taxon>
        <taxon>Craniata</taxon>
        <taxon>Vertebrata</taxon>
        <taxon>Euteleostomi</taxon>
        <taxon>Actinopterygii</taxon>
        <taxon>Neopterygii</taxon>
        <taxon>Teleostei</taxon>
        <taxon>Neoteleostei</taxon>
        <taxon>Acanthomorphata</taxon>
        <taxon>Gobiaria</taxon>
        <taxon>Gobiiformes</taxon>
        <taxon>Gobioidei</taxon>
        <taxon>Gobiidae</taxon>
        <taxon>Gobiinae</taxon>
        <taxon>Knipowitschia</taxon>
    </lineage>
</organism>
<gene>
    <name evidence="1" type="ORF">KC01_LOCUS34098</name>
</gene>
<name>A0AAV2M0Z7_KNICA</name>
<dbReference type="AlphaFoldDB" id="A0AAV2M0Z7"/>
<proteinExistence type="predicted"/>
<sequence length="96" mass="10068">MPQVFTRSRTAPCIGPCLQPSSPLPSPHSRSCPGASADALQQRHPFGEVGVSSVVSSGARSAMCEIGPGPCSCLPSVWGRALLTVHFDNDVFISFQ</sequence>
<accession>A0AAV2M0Z7</accession>
<evidence type="ECO:0000313" key="2">
    <source>
        <dbReference type="Proteomes" id="UP001497482"/>
    </source>
</evidence>
<dbReference type="EMBL" id="OZ035827">
    <property type="protein sequence ID" value="CAL1607012.1"/>
    <property type="molecule type" value="Genomic_DNA"/>
</dbReference>
<dbReference type="Proteomes" id="UP001497482">
    <property type="component" value="Chromosome 5"/>
</dbReference>
<keyword evidence="2" id="KW-1185">Reference proteome</keyword>
<reference evidence="1 2" key="1">
    <citation type="submission" date="2024-04" db="EMBL/GenBank/DDBJ databases">
        <authorList>
            <person name="Waldvogel A.-M."/>
            <person name="Schoenle A."/>
        </authorList>
    </citation>
    <scope>NUCLEOTIDE SEQUENCE [LARGE SCALE GENOMIC DNA]</scope>
</reference>